<keyword evidence="3 8" id="KW-1133">Transmembrane helix</keyword>
<dbReference type="GO" id="GO:0016020">
    <property type="term" value="C:membrane"/>
    <property type="evidence" value="ECO:0007669"/>
    <property type="project" value="UniProtKB-SubCell"/>
</dbReference>
<dbReference type="PRINTS" id="PR00237">
    <property type="entry name" value="GPCRRHODOPSN"/>
</dbReference>
<dbReference type="PANTHER" id="PTHR24243:SF208">
    <property type="entry name" value="PYROKININ-1 RECEPTOR"/>
    <property type="match status" value="1"/>
</dbReference>
<evidence type="ECO:0000256" key="4">
    <source>
        <dbReference type="ARBA" id="ARBA00023040"/>
    </source>
</evidence>
<feature type="transmembrane region" description="Helical" evidence="8">
    <location>
        <begin position="114"/>
        <end position="136"/>
    </location>
</feature>
<dbReference type="PANTHER" id="PTHR24243">
    <property type="entry name" value="G-PROTEIN COUPLED RECEPTOR"/>
    <property type="match status" value="1"/>
</dbReference>
<dbReference type="CDD" id="cd14978">
    <property type="entry name" value="7tmA_FMRFamide_R-like"/>
    <property type="match status" value="1"/>
</dbReference>
<feature type="transmembrane region" description="Helical" evidence="8">
    <location>
        <begin position="208"/>
        <end position="226"/>
    </location>
</feature>
<feature type="domain" description="G-protein coupled receptors family 1 profile" evidence="9">
    <location>
        <begin position="45"/>
        <end position="322"/>
    </location>
</feature>
<organism evidence="10 11">
    <name type="scientific">Biomphalaria glabrata</name>
    <name type="common">Bloodfluke planorb</name>
    <name type="synonym">Freshwater snail</name>
    <dbReference type="NCBI Taxonomy" id="6526"/>
    <lineage>
        <taxon>Eukaryota</taxon>
        <taxon>Metazoa</taxon>
        <taxon>Spiralia</taxon>
        <taxon>Lophotrochozoa</taxon>
        <taxon>Mollusca</taxon>
        <taxon>Gastropoda</taxon>
        <taxon>Heterobranchia</taxon>
        <taxon>Euthyneura</taxon>
        <taxon>Panpulmonata</taxon>
        <taxon>Hygrophila</taxon>
        <taxon>Lymnaeoidea</taxon>
        <taxon>Planorbidae</taxon>
        <taxon>Biomphalaria</taxon>
    </lineage>
</organism>
<dbReference type="VEuPathDB" id="VectorBase:BGLAX_051145"/>
<dbReference type="InterPro" id="IPR017452">
    <property type="entry name" value="GPCR_Rhodpsn_7TM"/>
</dbReference>
<feature type="transmembrane region" description="Helical" evidence="8">
    <location>
        <begin position="299"/>
        <end position="324"/>
    </location>
</feature>
<protein>
    <recommendedName>
        <fullName evidence="9">G-protein coupled receptors family 1 profile domain-containing protein</fullName>
    </recommendedName>
</protein>
<feature type="transmembrane region" description="Helical" evidence="8">
    <location>
        <begin position="259"/>
        <end position="287"/>
    </location>
</feature>
<name>A0A2C9M6Y1_BIOGL</name>
<reference evidence="10" key="1">
    <citation type="submission" date="2020-05" db="UniProtKB">
        <authorList>
            <consortium name="EnsemblMetazoa"/>
        </authorList>
    </citation>
    <scope>IDENTIFICATION</scope>
    <source>
        <strain evidence="10">BB02</strain>
    </source>
</reference>
<dbReference type="RefSeq" id="XP_013076059.2">
    <property type="nucleotide sequence ID" value="XM_013220605.2"/>
</dbReference>
<evidence type="ECO:0000256" key="6">
    <source>
        <dbReference type="ARBA" id="ARBA00023170"/>
    </source>
</evidence>
<comment type="subcellular location">
    <subcellularLocation>
        <location evidence="1">Membrane</location>
        <topology evidence="1">Multi-pass membrane protein</topology>
    </subcellularLocation>
</comment>
<evidence type="ECO:0000256" key="5">
    <source>
        <dbReference type="ARBA" id="ARBA00023136"/>
    </source>
</evidence>
<keyword evidence="7" id="KW-0807">Transducer</keyword>
<dbReference type="STRING" id="6526.A0A2C9M6Y1"/>
<dbReference type="SUPFAM" id="SSF81321">
    <property type="entry name" value="Family A G protein-coupled receptor-like"/>
    <property type="match status" value="1"/>
</dbReference>
<sequence>MSTVNSTLSEKQSVHGLIPSPALSIILIFNYLVIGLFVSALGTLGNLVNILVFTKEGYQDSVNITLSALAMSDIGALLLQMAVIVLNSPIWNDVDIPFLSAATLCTQFFYPRQYFIRVSGVITAFAACEKCLCVVFPMRVRQIITRNFAIGANCFICIILLLYFYPPYYSAYLDWGLDVKQNKTKIMVYYRSNAEKVLRIAYLVSDLSVPYITFCILILCNAVIVVKLKSKSKWRQSVAVRNSNLDTKRAETSAREKKLALMLATVSTLFVVCLLPQSILLTCVSLVRELNLNGAYNDVTVLISSFTLLLENINCSINILVYYCMSTKYRKTFQACFLNAIKPNNEIVTRTKAVP</sequence>
<evidence type="ECO:0000256" key="7">
    <source>
        <dbReference type="ARBA" id="ARBA00023224"/>
    </source>
</evidence>
<dbReference type="Pfam" id="PF00001">
    <property type="entry name" value="7tm_1"/>
    <property type="match status" value="1"/>
</dbReference>
<feature type="transmembrane region" description="Helical" evidence="8">
    <location>
        <begin position="25"/>
        <end position="52"/>
    </location>
</feature>
<keyword evidence="4" id="KW-0297">G-protein coupled receptor</keyword>
<dbReference type="Gene3D" id="1.20.1070.10">
    <property type="entry name" value="Rhodopsin 7-helix transmembrane proteins"/>
    <property type="match status" value="1"/>
</dbReference>
<keyword evidence="2 8" id="KW-0812">Transmembrane</keyword>
<accession>A0A2C9M6Y1</accession>
<evidence type="ECO:0000256" key="3">
    <source>
        <dbReference type="ARBA" id="ARBA00022989"/>
    </source>
</evidence>
<proteinExistence type="predicted"/>
<dbReference type="Proteomes" id="UP000076420">
    <property type="component" value="Unassembled WGS sequence"/>
</dbReference>
<gene>
    <name evidence="10" type="primary">106062337</name>
</gene>
<evidence type="ECO:0000256" key="8">
    <source>
        <dbReference type="SAM" id="Phobius"/>
    </source>
</evidence>
<dbReference type="GO" id="GO:0004930">
    <property type="term" value="F:G protein-coupled receptor activity"/>
    <property type="evidence" value="ECO:0007669"/>
    <property type="project" value="UniProtKB-KW"/>
</dbReference>
<dbReference type="EnsemblMetazoa" id="BGLB039252-RA">
    <property type="protein sequence ID" value="BGLB039252-PA"/>
    <property type="gene ID" value="BGLB039252"/>
</dbReference>
<feature type="transmembrane region" description="Helical" evidence="8">
    <location>
        <begin position="148"/>
        <end position="165"/>
    </location>
</feature>
<evidence type="ECO:0000256" key="2">
    <source>
        <dbReference type="ARBA" id="ARBA00022692"/>
    </source>
</evidence>
<feature type="transmembrane region" description="Helical" evidence="8">
    <location>
        <begin position="64"/>
        <end position="86"/>
    </location>
</feature>
<keyword evidence="6" id="KW-0675">Receptor</keyword>
<dbReference type="OrthoDB" id="6157883at2759"/>
<dbReference type="VEuPathDB" id="VectorBase:BGLB039252"/>
<dbReference type="KEGG" id="bgt:106062337"/>
<evidence type="ECO:0000313" key="10">
    <source>
        <dbReference type="EnsemblMetazoa" id="BGLB039252-PA"/>
    </source>
</evidence>
<dbReference type="AlphaFoldDB" id="A0A2C9M6Y1"/>
<dbReference type="InterPro" id="IPR000276">
    <property type="entry name" value="GPCR_Rhodpsn"/>
</dbReference>
<dbReference type="PROSITE" id="PS50262">
    <property type="entry name" value="G_PROTEIN_RECEP_F1_2"/>
    <property type="match status" value="1"/>
</dbReference>
<evidence type="ECO:0000256" key="1">
    <source>
        <dbReference type="ARBA" id="ARBA00004141"/>
    </source>
</evidence>
<evidence type="ECO:0000259" key="9">
    <source>
        <dbReference type="PROSITE" id="PS50262"/>
    </source>
</evidence>
<evidence type="ECO:0000313" key="11">
    <source>
        <dbReference type="Proteomes" id="UP000076420"/>
    </source>
</evidence>
<keyword evidence="5 8" id="KW-0472">Membrane</keyword>